<keyword evidence="9" id="KW-1185">Reference proteome</keyword>
<evidence type="ECO:0000256" key="5">
    <source>
        <dbReference type="ARBA" id="ARBA00023070"/>
    </source>
</evidence>
<evidence type="ECO:0000256" key="4">
    <source>
        <dbReference type="ARBA" id="ARBA00017871"/>
    </source>
</evidence>
<reference evidence="8 9" key="1">
    <citation type="journal article" date="2010" name="J. Bacteriol.">
        <title>Complete genome sequence of the aerobic facultative methanotroph Methylocella silvestris BL2.</title>
        <authorList>
            <person name="Chen Y."/>
            <person name="Crombie A."/>
            <person name="Rahman M.T."/>
            <person name="Dedysh S.N."/>
            <person name="Liesack W."/>
            <person name="Stott M.B."/>
            <person name="Alam M."/>
            <person name="Theisen A.R."/>
            <person name="Murrell J.C."/>
            <person name="Dunfield P.F."/>
        </authorList>
    </citation>
    <scope>NUCLEOTIDE SEQUENCE [LARGE SCALE GENOMIC DNA]</scope>
    <source>
        <strain evidence="9">DSM 15510 / CIP 108128 / LMG 27833 / NCIMB 13906 / BL2</strain>
    </source>
</reference>
<evidence type="ECO:0000259" key="7">
    <source>
        <dbReference type="Pfam" id="PF01593"/>
    </source>
</evidence>
<evidence type="ECO:0000256" key="6">
    <source>
        <dbReference type="ARBA" id="ARBA00047321"/>
    </source>
</evidence>
<dbReference type="GO" id="GO:0009851">
    <property type="term" value="P:auxin biosynthetic process"/>
    <property type="evidence" value="ECO:0007669"/>
    <property type="project" value="UniProtKB-KW"/>
</dbReference>
<proteinExistence type="inferred from homology"/>
<dbReference type="KEGG" id="msl:Msil_0744"/>
<evidence type="ECO:0000313" key="9">
    <source>
        <dbReference type="Proteomes" id="UP000002257"/>
    </source>
</evidence>
<dbReference type="PRINTS" id="PR00420">
    <property type="entry name" value="RNGMNOXGNASE"/>
</dbReference>
<dbReference type="InterPro" id="IPR036188">
    <property type="entry name" value="FAD/NAD-bd_sf"/>
</dbReference>
<comment type="pathway">
    <text evidence="1">Plant hormone metabolism; auxin biosynthesis.</text>
</comment>
<comment type="similarity">
    <text evidence="2">Belongs to the tryptophan 2-monooxygenase family.</text>
</comment>
<evidence type="ECO:0000313" key="8">
    <source>
        <dbReference type="EMBL" id="ACK49715.1"/>
    </source>
</evidence>
<dbReference type="Proteomes" id="UP000002257">
    <property type="component" value="Chromosome"/>
</dbReference>
<protein>
    <recommendedName>
        <fullName evidence="4">Tryptophan 2-monooxygenase</fullName>
        <ecNumber evidence="3">1.13.12.3</ecNumber>
    </recommendedName>
</protein>
<dbReference type="eggNOG" id="COG1231">
    <property type="taxonomic scope" value="Bacteria"/>
</dbReference>
<dbReference type="Pfam" id="PF01593">
    <property type="entry name" value="Amino_oxidase"/>
    <property type="match status" value="1"/>
</dbReference>
<name>B8EPC7_METSB</name>
<evidence type="ECO:0000256" key="3">
    <source>
        <dbReference type="ARBA" id="ARBA00012535"/>
    </source>
</evidence>
<dbReference type="AlphaFoldDB" id="B8EPC7"/>
<accession>B8EPC7</accession>
<dbReference type="Gene3D" id="3.50.50.60">
    <property type="entry name" value="FAD/NAD(P)-binding domain"/>
    <property type="match status" value="1"/>
</dbReference>
<dbReference type="InterPro" id="IPR050281">
    <property type="entry name" value="Flavin_monoamine_oxidase"/>
</dbReference>
<organism evidence="8 9">
    <name type="scientific">Methylocella silvestris (strain DSM 15510 / CIP 108128 / LMG 27833 / NCIMB 13906 / BL2)</name>
    <dbReference type="NCBI Taxonomy" id="395965"/>
    <lineage>
        <taxon>Bacteria</taxon>
        <taxon>Pseudomonadati</taxon>
        <taxon>Pseudomonadota</taxon>
        <taxon>Alphaproteobacteria</taxon>
        <taxon>Hyphomicrobiales</taxon>
        <taxon>Beijerinckiaceae</taxon>
        <taxon>Methylocella</taxon>
    </lineage>
</organism>
<dbReference type="STRING" id="395965.Msil_0744"/>
<evidence type="ECO:0000256" key="1">
    <source>
        <dbReference type="ARBA" id="ARBA00004814"/>
    </source>
</evidence>
<dbReference type="Pfam" id="PF13450">
    <property type="entry name" value="NAD_binding_8"/>
    <property type="match status" value="1"/>
</dbReference>
<dbReference type="PANTHER" id="PTHR10742">
    <property type="entry name" value="FLAVIN MONOAMINE OXIDASE"/>
    <property type="match status" value="1"/>
</dbReference>
<dbReference type="SUPFAM" id="SSF51905">
    <property type="entry name" value="FAD/NAD(P)-binding domain"/>
    <property type="match status" value="1"/>
</dbReference>
<dbReference type="EC" id="1.13.12.3" evidence="3"/>
<dbReference type="EMBL" id="CP001280">
    <property type="protein sequence ID" value="ACK49715.1"/>
    <property type="molecule type" value="Genomic_DNA"/>
</dbReference>
<dbReference type="GO" id="GO:0050361">
    <property type="term" value="F:tryptophan 2-monooxygenase activity"/>
    <property type="evidence" value="ECO:0007669"/>
    <property type="project" value="UniProtKB-EC"/>
</dbReference>
<dbReference type="InterPro" id="IPR002937">
    <property type="entry name" value="Amino_oxidase"/>
</dbReference>
<comment type="catalytic activity">
    <reaction evidence="6">
        <text>L-tryptophan + O2 = indole-3-acetamide + CO2 + H2O</text>
        <dbReference type="Rhea" id="RHEA:16165"/>
        <dbReference type="ChEBI" id="CHEBI:15377"/>
        <dbReference type="ChEBI" id="CHEBI:15379"/>
        <dbReference type="ChEBI" id="CHEBI:16031"/>
        <dbReference type="ChEBI" id="CHEBI:16526"/>
        <dbReference type="ChEBI" id="CHEBI:57912"/>
        <dbReference type="EC" id="1.13.12.3"/>
    </reaction>
</comment>
<dbReference type="HOGENOM" id="CLU_004498_10_3_5"/>
<dbReference type="OrthoDB" id="337830at2"/>
<dbReference type="SUPFAM" id="SSF54373">
    <property type="entry name" value="FAD-linked reductases, C-terminal domain"/>
    <property type="match status" value="1"/>
</dbReference>
<feature type="domain" description="Amine oxidase" evidence="7">
    <location>
        <begin position="131"/>
        <end position="407"/>
    </location>
</feature>
<evidence type="ECO:0000256" key="2">
    <source>
        <dbReference type="ARBA" id="ARBA00005833"/>
    </source>
</evidence>
<dbReference type="RefSeq" id="WP_012589785.1">
    <property type="nucleotide sequence ID" value="NC_011666.1"/>
</dbReference>
<dbReference type="PANTHER" id="PTHR10742:SF410">
    <property type="entry name" value="LYSINE-SPECIFIC HISTONE DEMETHYLASE 2"/>
    <property type="match status" value="1"/>
</dbReference>
<sequence>MAQTPADFDAVIIGAGAAGLSAGKRLQRDGLSFTILEARARIGGRAHTQIEQGFALDLGCAWLHSADRNPWTKIAGGLGFTVDETEPDWGRQSFDAAFSGADRAAAAAASNAFFARLEAADTSRGDFSADRLLEPAGRFNSMIDAISTYINGAELEHVSVADWGRYADSGVNWRIVEGYGATIKAFGDALPIRLSCAVTLIDHSGPSILIETTQGRLTTKAALITVPASLIASEAIVFRPALPEKTEAAAGLPLGVANKLVMTIGTADLPAAGHFFGDPTRTQTGNYQLRPFGQPVIEGYFGGGLARELEGAGNRAFLDFARGELSRLFGAQTVARLGHLSETAWASDPFSRGSYSYASPGHSDARQRLAAPVDGRLFFAGEACSTHSFSTAHGAYFTGLEAAEAIIETRRGLLAKRRAP</sequence>
<gene>
    <name evidence="8" type="ordered locus">Msil_0744</name>
</gene>
<keyword evidence="5" id="KW-0073">Auxin biosynthesis</keyword>